<dbReference type="AlphaFoldDB" id="A0A7J7N6F3"/>
<proteinExistence type="predicted"/>
<comment type="caution">
    <text evidence="1">The sequence shown here is derived from an EMBL/GenBank/DDBJ whole genome shotgun (WGS) entry which is preliminary data.</text>
</comment>
<reference evidence="1 2" key="1">
    <citation type="journal article" date="2020" name="IScience">
        <title>Genome Sequencing of the Endangered Kingdonia uniflora (Circaeasteraceae, Ranunculales) Reveals Potential Mechanisms of Evolutionary Specialization.</title>
        <authorList>
            <person name="Sun Y."/>
            <person name="Deng T."/>
            <person name="Zhang A."/>
            <person name="Moore M.J."/>
            <person name="Landis J.B."/>
            <person name="Lin N."/>
            <person name="Zhang H."/>
            <person name="Zhang X."/>
            <person name="Huang J."/>
            <person name="Zhang X."/>
            <person name="Sun H."/>
            <person name="Wang H."/>
        </authorList>
    </citation>
    <scope>NUCLEOTIDE SEQUENCE [LARGE SCALE GENOMIC DNA]</scope>
    <source>
        <strain evidence="1">TB1705</strain>
        <tissue evidence="1">Leaf</tissue>
    </source>
</reference>
<protein>
    <submittedName>
        <fullName evidence="1">Uncharacterized protein</fullName>
    </submittedName>
</protein>
<feature type="non-terminal residue" evidence="1">
    <location>
        <position position="1"/>
    </location>
</feature>
<evidence type="ECO:0000313" key="1">
    <source>
        <dbReference type="EMBL" id="KAF6162610.1"/>
    </source>
</evidence>
<sequence length="51" mass="6126">RYKLSIKLEYTPKNNHVLFLSISELSNWLDRAPWLYKKIREVLNLFSTISS</sequence>
<organism evidence="1 2">
    <name type="scientific">Kingdonia uniflora</name>
    <dbReference type="NCBI Taxonomy" id="39325"/>
    <lineage>
        <taxon>Eukaryota</taxon>
        <taxon>Viridiplantae</taxon>
        <taxon>Streptophyta</taxon>
        <taxon>Embryophyta</taxon>
        <taxon>Tracheophyta</taxon>
        <taxon>Spermatophyta</taxon>
        <taxon>Magnoliopsida</taxon>
        <taxon>Ranunculales</taxon>
        <taxon>Circaeasteraceae</taxon>
        <taxon>Kingdonia</taxon>
    </lineage>
</organism>
<name>A0A7J7N6F3_9MAGN</name>
<evidence type="ECO:0000313" key="2">
    <source>
        <dbReference type="Proteomes" id="UP000541444"/>
    </source>
</evidence>
<gene>
    <name evidence="1" type="ORF">GIB67_003156</name>
</gene>
<dbReference type="Proteomes" id="UP000541444">
    <property type="component" value="Unassembled WGS sequence"/>
</dbReference>
<dbReference type="EMBL" id="JACGCM010001019">
    <property type="protein sequence ID" value="KAF6162610.1"/>
    <property type="molecule type" value="Genomic_DNA"/>
</dbReference>
<accession>A0A7J7N6F3</accession>
<keyword evidence="2" id="KW-1185">Reference proteome</keyword>